<evidence type="ECO:0000313" key="4">
    <source>
        <dbReference type="Proteomes" id="UP001152797"/>
    </source>
</evidence>
<accession>A0A9P1BTT7</accession>
<evidence type="ECO:0000256" key="1">
    <source>
        <dbReference type="SAM" id="MobiDB-lite"/>
    </source>
</evidence>
<dbReference type="EMBL" id="CAMXCT010000478">
    <property type="protein sequence ID" value="CAI3979344.1"/>
    <property type="molecule type" value="Genomic_DNA"/>
</dbReference>
<comment type="caution">
    <text evidence="2">The sequence shown here is derived from an EMBL/GenBank/DDBJ whole genome shotgun (WGS) entry which is preliminary data.</text>
</comment>
<gene>
    <name evidence="2" type="ORF">C1SCF055_LOCUS7301</name>
</gene>
<feature type="compositionally biased region" description="Polar residues" evidence="1">
    <location>
        <begin position="31"/>
        <end position="54"/>
    </location>
</feature>
<feature type="region of interest" description="Disordered" evidence="1">
    <location>
        <begin position="1"/>
        <end position="55"/>
    </location>
</feature>
<protein>
    <submittedName>
        <fullName evidence="2">Uncharacterized protein</fullName>
    </submittedName>
</protein>
<organism evidence="2">
    <name type="scientific">Cladocopium goreaui</name>
    <dbReference type="NCBI Taxonomy" id="2562237"/>
    <lineage>
        <taxon>Eukaryota</taxon>
        <taxon>Sar</taxon>
        <taxon>Alveolata</taxon>
        <taxon>Dinophyceae</taxon>
        <taxon>Suessiales</taxon>
        <taxon>Symbiodiniaceae</taxon>
        <taxon>Cladocopium</taxon>
    </lineage>
</organism>
<keyword evidence="4" id="KW-1185">Reference proteome</keyword>
<feature type="region of interest" description="Disordered" evidence="1">
    <location>
        <begin position="88"/>
        <end position="185"/>
    </location>
</feature>
<feature type="compositionally biased region" description="Acidic residues" evidence="1">
    <location>
        <begin position="91"/>
        <end position="106"/>
    </location>
</feature>
<reference evidence="3 4" key="2">
    <citation type="submission" date="2024-05" db="EMBL/GenBank/DDBJ databases">
        <authorList>
            <person name="Chen Y."/>
            <person name="Shah S."/>
            <person name="Dougan E. K."/>
            <person name="Thang M."/>
            <person name="Chan C."/>
        </authorList>
    </citation>
    <scope>NUCLEOTIDE SEQUENCE [LARGE SCALE GENOMIC DNA]</scope>
</reference>
<dbReference type="Proteomes" id="UP001152797">
    <property type="component" value="Unassembled WGS sequence"/>
</dbReference>
<feature type="compositionally biased region" description="Basic and acidic residues" evidence="1">
    <location>
        <begin position="176"/>
        <end position="185"/>
    </location>
</feature>
<proteinExistence type="predicted"/>
<reference evidence="2" key="1">
    <citation type="submission" date="2022-10" db="EMBL/GenBank/DDBJ databases">
        <authorList>
            <person name="Chen Y."/>
            <person name="Dougan E. K."/>
            <person name="Chan C."/>
            <person name="Rhodes N."/>
            <person name="Thang M."/>
        </authorList>
    </citation>
    <scope>NUCLEOTIDE SEQUENCE</scope>
</reference>
<feature type="compositionally biased region" description="Basic and acidic residues" evidence="1">
    <location>
        <begin position="19"/>
        <end position="28"/>
    </location>
</feature>
<evidence type="ECO:0000313" key="3">
    <source>
        <dbReference type="EMBL" id="CAL4766656.1"/>
    </source>
</evidence>
<evidence type="ECO:0000313" key="2">
    <source>
        <dbReference type="EMBL" id="CAI3979344.1"/>
    </source>
</evidence>
<dbReference type="EMBL" id="CAMXCT030000478">
    <property type="protein sequence ID" value="CAL4766656.1"/>
    <property type="molecule type" value="Genomic_DNA"/>
</dbReference>
<dbReference type="EMBL" id="CAMXCT020000478">
    <property type="protein sequence ID" value="CAL1132719.1"/>
    <property type="molecule type" value="Genomic_DNA"/>
</dbReference>
<sequence>MDNPHFKSHPTEDVQAAEKLLREKEKAVSNEVHSTARSSSSIQGDLQASTSTDGQELAVGKWDFTWLLPKEKLWSKATKTALSLGLLLSDPDLETHDDDEADEAEPLAEPPPKLRTRSEGAKVLRSILVQKGGSHPGGSRVAVESRDRRVSFGTDAPAPRSPAPRSPSRGRRSRRLLRERLHGYS</sequence>
<dbReference type="AlphaFoldDB" id="A0A9P1BTT7"/>
<name>A0A9P1BTT7_9DINO</name>